<dbReference type="AlphaFoldDB" id="A0AAD4GBV6"/>
<feature type="compositionally biased region" description="Polar residues" evidence="1">
    <location>
        <begin position="335"/>
        <end position="346"/>
    </location>
</feature>
<accession>A0AAD4GBV6</accession>
<feature type="region of interest" description="Disordered" evidence="1">
    <location>
        <begin position="160"/>
        <end position="207"/>
    </location>
</feature>
<organism evidence="2 3">
    <name type="scientific">Boletus edulis BED1</name>
    <dbReference type="NCBI Taxonomy" id="1328754"/>
    <lineage>
        <taxon>Eukaryota</taxon>
        <taxon>Fungi</taxon>
        <taxon>Dikarya</taxon>
        <taxon>Basidiomycota</taxon>
        <taxon>Agaricomycotina</taxon>
        <taxon>Agaricomycetes</taxon>
        <taxon>Agaricomycetidae</taxon>
        <taxon>Boletales</taxon>
        <taxon>Boletineae</taxon>
        <taxon>Boletaceae</taxon>
        <taxon>Boletoideae</taxon>
        <taxon>Boletus</taxon>
    </lineage>
</organism>
<reference evidence="2" key="1">
    <citation type="submission" date="2019-10" db="EMBL/GenBank/DDBJ databases">
        <authorList>
            <consortium name="DOE Joint Genome Institute"/>
            <person name="Kuo A."/>
            <person name="Miyauchi S."/>
            <person name="Kiss E."/>
            <person name="Drula E."/>
            <person name="Kohler A."/>
            <person name="Sanchez-Garcia M."/>
            <person name="Andreopoulos B."/>
            <person name="Barry K.W."/>
            <person name="Bonito G."/>
            <person name="Buee M."/>
            <person name="Carver A."/>
            <person name="Chen C."/>
            <person name="Cichocki N."/>
            <person name="Clum A."/>
            <person name="Culley D."/>
            <person name="Crous P.W."/>
            <person name="Fauchery L."/>
            <person name="Girlanda M."/>
            <person name="Hayes R."/>
            <person name="Keri Z."/>
            <person name="LaButti K."/>
            <person name="Lipzen A."/>
            <person name="Lombard V."/>
            <person name="Magnuson J."/>
            <person name="Maillard F."/>
            <person name="Morin E."/>
            <person name="Murat C."/>
            <person name="Nolan M."/>
            <person name="Ohm R."/>
            <person name="Pangilinan J."/>
            <person name="Pereira M."/>
            <person name="Perotto S."/>
            <person name="Peter M."/>
            <person name="Riley R."/>
            <person name="Sitrit Y."/>
            <person name="Stielow B."/>
            <person name="Szollosi G."/>
            <person name="Zifcakova L."/>
            <person name="Stursova M."/>
            <person name="Spatafora J.W."/>
            <person name="Tedersoo L."/>
            <person name="Vaario L.-M."/>
            <person name="Yamada A."/>
            <person name="Yan M."/>
            <person name="Wang P."/>
            <person name="Xu J."/>
            <person name="Bruns T."/>
            <person name="Baldrian P."/>
            <person name="Vilgalys R."/>
            <person name="Henrissat B."/>
            <person name="Grigoriev I.V."/>
            <person name="Hibbett D."/>
            <person name="Nagy L.G."/>
            <person name="Martin F.M."/>
        </authorList>
    </citation>
    <scope>NUCLEOTIDE SEQUENCE</scope>
    <source>
        <strain evidence="2">BED1</strain>
    </source>
</reference>
<feature type="compositionally biased region" description="Basic and acidic residues" evidence="1">
    <location>
        <begin position="224"/>
        <end position="246"/>
    </location>
</feature>
<sequence length="488" mass="50996">MRGRTSLPLDFSAACDFAVTISELLASNVVSCGRIHYSCPSTASYSVFSISFLCPFFLFSDAPLLHFPFIHMNQHTPFSSSGSPLSRNSPSSWSTCSLDTSSSTLSFLSTPSRTPSLSAFPSPTSGCGHLSYHHSFLTSTAPRADTSDVVHPGTGALSAVSPAGSYGSYRGTNTTSSSSLDEGGGSGAASGISSGMMGSGSSQGSDALSMASRAMGMMGSRRYGALEDESRADFTDQEGRRDRISGQEEGIDEHGHRQRRGTTHAHSTSLSTVTGSPPQPGGGSLSMGSMFPGSGHEAQLGHSVQSSYPHHGFVQQHAQPQAQALARMRASQGQYQYETVSASHTTPAPGFTNPHNRSEFQPQSQRMVEPQGQVPAAAPITRAPPVRTSTKRPRAPKRPRPDSSTIGSSRSHLVESDDDSDDEEIIEWVPGLDDGGGPSNDLSFGFSGSGGTSAPGAGGGSVQALPGLPGGRRWVSLYFAALFLHPCG</sequence>
<evidence type="ECO:0000256" key="1">
    <source>
        <dbReference type="SAM" id="MobiDB-lite"/>
    </source>
</evidence>
<proteinExistence type="predicted"/>
<feature type="region of interest" description="Disordered" evidence="1">
    <location>
        <begin position="335"/>
        <end position="422"/>
    </location>
</feature>
<keyword evidence="3" id="KW-1185">Reference proteome</keyword>
<feature type="compositionally biased region" description="Low complexity" evidence="1">
    <location>
        <begin position="189"/>
        <end position="207"/>
    </location>
</feature>
<feature type="compositionally biased region" description="Basic residues" evidence="1">
    <location>
        <begin position="389"/>
        <end position="398"/>
    </location>
</feature>
<comment type="caution">
    <text evidence="2">The sequence shown here is derived from an EMBL/GenBank/DDBJ whole genome shotgun (WGS) entry which is preliminary data.</text>
</comment>
<feature type="compositionally biased region" description="Polar residues" evidence="1">
    <location>
        <begin position="353"/>
        <end position="366"/>
    </location>
</feature>
<protein>
    <submittedName>
        <fullName evidence="2">Uncharacterized protein</fullName>
    </submittedName>
</protein>
<feature type="region of interest" description="Disordered" evidence="1">
    <location>
        <begin position="223"/>
        <end position="303"/>
    </location>
</feature>
<feature type="compositionally biased region" description="Polar residues" evidence="1">
    <location>
        <begin position="264"/>
        <end position="274"/>
    </location>
</feature>
<reference evidence="2" key="2">
    <citation type="journal article" date="2020" name="Nat. Commun.">
        <title>Large-scale genome sequencing of mycorrhizal fungi provides insights into the early evolution of symbiotic traits.</title>
        <authorList>
            <person name="Miyauchi S."/>
            <person name="Kiss E."/>
            <person name="Kuo A."/>
            <person name="Drula E."/>
            <person name="Kohler A."/>
            <person name="Sanchez-Garcia M."/>
            <person name="Morin E."/>
            <person name="Andreopoulos B."/>
            <person name="Barry K.W."/>
            <person name="Bonito G."/>
            <person name="Buee M."/>
            <person name="Carver A."/>
            <person name="Chen C."/>
            <person name="Cichocki N."/>
            <person name="Clum A."/>
            <person name="Culley D."/>
            <person name="Crous P.W."/>
            <person name="Fauchery L."/>
            <person name="Girlanda M."/>
            <person name="Hayes R.D."/>
            <person name="Keri Z."/>
            <person name="LaButti K."/>
            <person name="Lipzen A."/>
            <person name="Lombard V."/>
            <person name="Magnuson J."/>
            <person name="Maillard F."/>
            <person name="Murat C."/>
            <person name="Nolan M."/>
            <person name="Ohm R.A."/>
            <person name="Pangilinan J."/>
            <person name="Pereira M.F."/>
            <person name="Perotto S."/>
            <person name="Peter M."/>
            <person name="Pfister S."/>
            <person name="Riley R."/>
            <person name="Sitrit Y."/>
            <person name="Stielow J.B."/>
            <person name="Szollosi G."/>
            <person name="Zifcakova L."/>
            <person name="Stursova M."/>
            <person name="Spatafora J.W."/>
            <person name="Tedersoo L."/>
            <person name="Vaario L.M."/>
            <person name="Yamada A."/>
            <person name="Yan M."/>
            <person name="Wang P."/>
            <person name="Xu J."/>
            <person name="Bruns T."/>
            <person name="Baldrian P."/>
            <person name="Vilgalys R."/>
            <person name="Dunand C."/>
            <person name="Henrissat B."/>
            <person name="Grigoriev I.V."/>
            <person name="Hibbett D."/>
            <person name="Nagy L.G."/>
            <person name="Martin F.M."/>
        </authorList>
    </citation>
    <scope>NUCLEOTIDE SEQUENCE</scope>
    <source>
        <strain evidence="2">BED1</strain>
    </source>
</reference>
<feature type="compositionally biased region" description="Polar residues" evidence="1">
    <location>
        <begin position="402"/>
        <end position="411"/>
    </location>
</feature>
<gene>
    <name evidence="2" type="ORF">L210DRAFT_2522885</name>
</gene>
<evidence type="ECO:0000313" key="2">
    <source>
        <dbReference type="EMBL" id="KAF8435319.1"/>
    </source>
</evidence>
<dbReference type="EMBL" id="WHUW01000025">
    <property type="protein sequence ID" value="KAF8435319.1"/>
    <property type="molecule type" value="Genomic_DNA"/>
</dbReference>
<name>A0AAD4GBV6_BOLED</name>
<evidence type="ECO:0000313" key="3">
    <source>
        <dbReference type="Proteomes" id="UP001194468"/>
    </source>
</evidence>
<dbReference type="Proteomes" id="UP001194468">
    <property type="component" value="Unassembled WGS sequence"/>
</dbReference>
<feature type="compositionally biased region" description="Low complexity" evidence="1">
    <location>
        <begin position="286"/>
        <end position="295"/>
    </location>
</feature>